<dbReference type="InterPro" id="IPR016167">
    <property type="entry name" value="FAD-bd_PCMH_sub1"/>
</dbReference>
<dbReference type="Proteomes" id="UP000279994">
    <property type="component" value="Unassembled WGS sequence"/>
</dbReference>
<dbReference type="SUPFAM" id="SSF56176">
    <property type="entry name" value="FAD-binding/transporter-associated domain-like"/>
    <property type="match status" value="1"/>
</dbReference>
<evidence type="ECO:0000259" key="7">
    <source>
        <dbReference type="PROSITE" id="PS51387"/>
    </source>
</evidence>
<feature type="region of interest" description="Disordered" evidence="6">
    <location>
        <begin position="1"/>
        <end position="20"/>
    </location>
</feature>
<comment type="caution">
    <text evidence="8">The sequence shown here is derived from an EMBL/GenBank/DDBJ whole genome shotgun (WGS) entry which is preliminary data.</text>
</comment>
<keyword evidence="4" id="KW-0274">FAD</keyword>
<dbReference type="Pfam" id="PF01565">
    <property type="entry name" value="FAD_binding_4"/>
    <property type="match status" value="1"/>
</dbReference>
<gene>
    <name evidence="8" type="ORF">EFL26_13795</name>
</gene>
<accession>A0A3N0GNK1</accession>
<evidence type="ECO:0000256" key="3">
    <source>
        <dbReference type="ARBA" id="ARBA00022630"/>
    </source>
</evidence>
<keyword evidence="5" id="KW-0560">Oxidoreductase</keyword>
<evidence type="ECO:0000256" key="2">
    <source>
        <dbReference type="ARBA" id="ARBA00005466"/>
    </source>
</evidence>
<feature type="domain" description="FAD-binding PCMH-type" evidence="7">
    <location>
        <begin position="54"/>
        <end position="226"/>
    </location>
</feature>
<dbReference type="InterPro" id="IPR036318">
    <property type="entry name" value="FAD-bd_PCMH-like_sf"/>
</dbReference>
<organism evidence="8 9">
    <name type="scientific">Nocardioides pocheonensis</name>
    <dbReference type="NCBI Taxonomy" id="661485"/>
    <lineage>
        <taxon>Bacteria</taxon>
        <taxon>Bacillati</taxon>
        <taxon>Actinomycetota</taxon>
        <taxon>Actinomycetes</taxon>
        <taxon>Propionibacteriales</taxon>
        <taxon>Nocardioidaceae</taxon>
        <taxon>Nocardioides</taxon>
    </lineage>
</organism>
<dbReference type="RefSeq" id="WP_123223415.1">
    <property type="nucleotide sequence ID" value="NZ_RJSF01000040.1"/>
</dbReference>
<evidence type="ECO:0000256" key="4">
    <source>
        <dbReference type="ARBA" id="ARBA00022827"/>
    </source>
</evidence>
<dbReference type="Gene3D" id="3.30.43.10">
    <property type="entry name" value="Uridine Diphospho-n-acetylenolpyruvylglucosamine Reductase, domain 2"/>
    <property type="match status" value="1"/>
</dbReference>
<dbReference type="PROSITE" id="PS51387">
    <property type="entry name" value="FAD_PCMH"/>
    <property type="match status" value="1"/>
</dbReference>
<dbReference type="OrthoDB" id="3682986at2"/>
<dbReference type="Gene3D" id="3.40.462.20">
    <property type="match status" value="1"/>
</dbReference>
<name>A0A3N0GNK1_9ACTN</name>
<dbReference type="InterPro" id="IPR050416">
    <property type="entry name" value="FAD-linked_Oxidoreductase"/>
</dbReference>
<dbReference type="Gene3D" id="3.30.465.10">
    <property type="match status" value="1"/>
</dbReference>
<dbReference type="InterPro" id="IPR006093">
    <property type="entry name" value="Oxy_OxRdtase_FAD_BS"/>
</dbReference>
<evidence type="ECO:0000313" key="8">
    <source>
        <dbReference type="EMBL" id="RNM14007.1"/>
    </source>
</evidence>
<dbReference type="EMBL" id="RJSF01000040">
    <property type="protein sequence ID" value="RNM14007.1"/>
    <property type="molecule type" value="Genomic_DNA"/>
</dbReference>
<evidence type="ECO:0000256" key="6">
    <source>
        <dbReference type="SAM" id="MobiDB-lite"/>
    </source>
</evidence>
<evidence type="ECO:0000256" key="1">
    <source>
        <dbReference type="ARBA" id="ARBA00001974"/>
    </source>
</evidence>
<comment type="similarity">
    <text evidence="2">Belongs to the oxygen-dependent FAD-linked oxidoreductase family.</text>
</comment>
<keyword evidence="9" id="KW-1185">Reference proteome</keyword>
<proteinExistence type="inferred from homology"/>
<dbReference type="InterPro" id="IPR006094">
    <property type="entry name" value="Oxid_FAD_bind_N"/>
</dbReference>
<comment type="cofactor">
    <cofactor evidence="1">
        <name>FAD</name>
        <dbReference type="ChEBI" id="CHEBI:57692"/>
    </cofactor>
</comment>
<dbReference type="GO" id="GO:0016491">
    <property type="term" value="F:oxidoreductase activity"/>
    <property type="evidence" value="ECO:0007669"/>
    <property type="project" value="UniProtKB-KW"/>
</dbReference>
<dbReference type="InterPro" id="IPR016166">
    <property type="entry name" value="FAD-bd_PCMH"/>
</dbReference>
<sequence length="476" mass="50340">MTEIAARRTTPAGPHASQQADVRAERLRGLCGDFVHLPGDEAYDAGRRPWNVAVSQLPAAVAEPTTVEEISLLVRVAAALGLRVTAQSTGHAAGILAAHRLDDVVLVRTGHLRGVYVDPYNQVARVEAGASWEDVIDVAAPHGLTALHGSAPDVGVVGYTLGGGLGWYARKHGLATNGVVGIELVGADGEVVRADASTNPELFWALRGGGGNFGIVTTIEIGLLPIEDVHAGMMLWDISRAPEVLPVFAAWSRTAPEEVTTSFRIMRFPPIPELPDFLRGRSLVVLDGVALLPDEDAAEVLAPFRDLDPELDTFARVPAASLTRLHMDPENPTPAVGAGIVLEHLDDAAVEAFLASVGPDASTTVFIAELRQLGGALGRPAADGGALNSLPGSHLALFIAMAPTPEIAAAGDEAIDRVLERLEPWSSERPFLNLAERPVDPRTAFGAEGWQRLQAVKRSVDPGELFLGNHRIRGDA</sequence>
<protein>
    <submittedName>
        <fullName evidence="8">FAD-binding oxidoreductase</fullName>
    </submittedName>
</protein>
<dbReference type="PANTHER" id="PTHR42973">
    <property type="entry name" value="BINDING OXIDOREDUCTASE, PUTATIVE (AFU_ORTHOLOGUE AFUA_1G17690)-RELATED"/>
    <property type="match status" value="1"/>
</dbReference>
<keyword evidence="3" id="KW-0285">Flavoprotein</keyword>
<dbReference type="PROSITE" id="PS00862">
    <property type="entry name" value="OX2_COVAL_FAD"/>
    <property type="match status" value="1"/>
</dbReference>
<evidence type="ECO:0000256" key="5">
    <source>
        <dbReference type="ARBA" id="ARBA00023002"/>
    </source>
</evidence>
<dbReference type="PANTHER" id="PTHR42973:SF39">
    <property type="entry name" value="FAD-BINDING PCMH-TYPE DOMAIN-CONTAINING PROTEIN"/>
    <property type="match status" value="1"/>
</dbReference>
<reference evidence="8 9" key="1">
    <citation type="submission" date="2018-11" db="EMBL/GenBank/DDBJ databases">
        <authorList>
            <person name="Li F."/>
        </authorList>
    </citation>
    <scope>NUCLEOTIDE SEQUENCE [LARGE SCALE GENOMIC DNA]</scope>
    <source>
        <strain evidence="8 9">Gsoil 818</strain>
    </source>
</reference>
<dbReference type="GO" id="GO:0071949">
    <property type="term" value="F:FAD binding"/>
    <property type="evidence" value="ECO:0007669"/>
    <property type="project" value="InterPro"/>
</dbReference>
<dbReference type="InterPro" id="IPR016169">
    <property type="entry name" value="FAD-bd_PCMH_sub2"/>
</dbReference>
<dbReference type="AlphaFoldDB" id="A0A3N0GNK1"/>
<evidence type="ECO:0000313" key="9">
    <source>
        <dbReference type="Proteomes" id="UP000279994"/>
    </source>
</evidence>